<name>A0ABW3IKS6_9RHOB</name>
<organism evidence="1 2">
    <name type="scientific">Tropicimonas aquimaris</name>
    <dbReference type="NCBI Taxonomy" id="914152"/>
    <lineage>
        <taxon>Bacteria</taxon>
        <taxon>Pseudomonadati</taxon>
        <taxon>Pseudomonadota</taxon>
        <taxon>Alphaproteobacteria</taxon>
        <taxon>Rhodobacterales</taxon>
        <taxon>Roseobacteraceae</taxon>
        <taxon>Tropicimonas</taxon>
    </lineage>
</organism>
<dbReference type="RefSeq" id="WP_386072758.1">
    <property type="nucleotide sequence ID" value="NZ_JBHTJT010000006.1"/>
</dbReference>
<dbReference type="Proteomes" id="UP001597108">
    <property type="component" value="Unassembled WGS sequence"/>
</dbReference>
<proteinExistence type="predicted"/>
<evidence type="ECO:0000313" key="2">
    <source>
        <dbReference type="Proteomes" id="UP001597108"/>
    </source>
</evidence>
<sequence length="122" mass="13422">MRGIGIAGALAAGLAAPGQAGQPLHESLVECSVLVDLLLGEQSFQPGENAMIDLYVAASRSMREEALRRTSEGYVAETALAKREAWHARWDAGDWHDPANRDELVDWWTYCFKLADRLALKP</sequence>
<accession>A0ABW3IKS6</accession>
<keyword evidence="2" id="KW-1185">Reference proteome</keyword>
<evidence type="ECO:0000313" key="1">
    <source>
        <dbReference type="EMBL" id="MFD0978719.1"/>
    </source>
</evidence>
<protein>
    <submittedName>
        <fullName evidence="1">Uncharacterized protein</fullName>
    </submittedName>
</protein>
<gene>
    <name evidence="1" type="ORF">ACFQ2S_03550</name>
</gene>
<comment type="caution">
    <text evidence="1">The sequence shown here is derived from an EMBL/GenBank/DDBJ whole genome shotgun (WGS) entry which is preliminary data.</text>
</comment>
<dbReference type="EMBL" id="JBHTJT010000006">
    <property type="protein sequence ID" value="MFD0978719.1"/>
    <property type="molecule type" value="Genomic_DNA"/>
</dbReference>
<reference evidence="2" key="1">
    <citation type="journal article" date="2019" name="Int. J. Syst. Evol. Microbiol.">
        <title>The Global Catalogue of Microorganisms (GCM) 10K type strain sequencing project: providing services to taxonomists for standard genome sequencing and annotation.</title>
        <authorList>
            <consortium name="The Broad Institute Genomics Platform"/>
            <consortium name="The Broad Institute Genome Sequencing Center for Infectious Disease"/>
            <person name="Wu L."/>
            <person name="Ma J."/>
        </authorList>
    </citation>
    <scope>NUCLEOTIDE SEQUENCE [LARGE SCALE GENOMIC DNA]</scope>
    <source>
        <strain evidence="2">CCUG 60524</strain>
    </source>
</reference>